<feature type="domain" description="Alcohol dehydrogenase-like N-terminal" evidence="5">
    <location>
        <begin position="50"/>
        <end position="110"/>
    </location>
</feature>
<gene>
    <name evidence="6" type="ORF">KDL28_14280</name>
</gene>
<dbReference type="Pfam" id="PF00107">
    <property type="entry name" value="ADH_zinc_N"/>
    <property type="match status" value="1"/>
</dbReference>
<dbReference type="InterPro" id="IPR013154">
    <property type="entry name" value="ADH-like_N"/>
</dbReference>
<keyword evidence="7" id="KW-1185">Reference proteome</keyword>
<dbReference type="PANTHER" id="PTHR43401">
    <property type="entry name" value="L-THREONINE 3-DEHYDROGENASE"/>
    <property type="match status" value="1"/>
</dbReference>
<accession>A0ABT1A088</accession>
<feature type="domain" description="Alcohol dehydrogenase-like C-terminal" evidence="4">
    <location>
        <begin position="175"/>
        <end position="283"/>
    </location>
</feature>
<proteinExistence type="predicted"/>
<organism evidence="6 7">
    <name type="scientific">Pseudonocardia humida</name>
    <dbReference type="NCBI Taxonomy" id="2800819"/>
    <lineage>
        <taxon>Bacteria</taxon>
        <taxon>Bacillati</taxon>
        <taxon>Actinomycetota</taxon>
        <taxon>Actinomycetes</taxon>
        <taxon>Pseudonocardiales</taxon>
        <taxon>Pseudonocardiaceae</taxon>
        <taxon>Pseudonocardia</taxon>
    </lineage>
</organism>
<dbReference type="Proteomes" id="UP001165283">
    <property type="component" value="Unassembled WGS sequence"/>
</dbReference>
<dbReference type="RefSeq" id="WP_252438747.1">
    <property type="nucleotide sequence ID" value="NZ_JAGSOV010000033.1"/>
</dbReference>
<protein>
    <submittedName>
        <fullName evidence="6">Zinc-binding dehydrogenase</fullName>
    </submittedName>
</protein>
<reference evidence="6" key="1">
    <citation type="submission" date="2021-04" db="EMBL/GenBank/DDBJ databases">
        <title>Pseudonocardia sp. nov., isolated from sandy soil of mangrove forest.</title>
        <authorList>
            <person name="Zan Z."/>
            <person name="Huang R."/>
            <person name="Liu W."/>
        </authorList>
    </citation>
    <scope>NUCLEOTIDE SEQUENCE</scope>
    <source>
        <strain evidence="6">S2-4</strain>
    </source>
</reference>
<comment type="caution">
    <text evidence="6">The sequence shown here is derived from an EMBL/GenBank/DDBJ whole genome shotgun (WGS) entry which is preliminary data.</text>
</comment>
<evidence type="ECO:0000259" key="5">
    <source>
        <dbReference type="Pfam" id="PF08240"/>
    </source>
</evidence>
<sequence>MSTPSQSPVDDTAARPAPRPPATMRAGLLTGPTTLTMVDAPAPRPDDLADGEVLLRVLAGGICGSDLPAFRGTGPVTGHPAPVPGGSLHEVVGEVLASRDARVRPGSRVVGWASRFDGLAERVVTRGLDVHEYDPALPPTTAVMLQPLACVLDALERVPRVAGARVAVIGQGSTGLLFSHVMKARGAAHVTGVDLVDRADLAGRYGVDEPVHAGALDWAAQVAAGRDQPTVVVEAVGHQISTFTAAVHAVGIGGQVYCFGIPDDPVYPFPLAEFLRKSATLTAGATSARRVALEMADAYLAEHPALAEHYVTHTFAFDEAQRAYERAMVPAPGRVKVVIDAPGG</sequence>
<dbReference type="EMBL" id="JAGSOV010000033">
    <property type="protein sequence ID" value="MCO1656224.1"/>
    <property type="molecule type" value="Genomic_DNA"/>
</dbReference>
<dbReference type="Pfam" id="PF08240">
    <property type="entry name" value="ADH_N"/>
    <property type="match status" value="1"/>
</dbReference>
<evidence type="ECO:0000313" key="7">
    <source>
        <dbReference type="Proteomes" id="UP001165283"/>
    </source>
</evidence>
<dbReference type="SUPFAM" id="SSF50129">
    <property type="entry name" value="GroES-like"/>
    <property type="match status" value="1"/>
</dbReference>
<evidence type="ECO:0000259" key="4">
    <source>
        <dbReference type="Pfam" id="PF00107"/>
    </source>
</evidence>
<dbReference type="InterPro" id="IPR011032">
    <property type="entry name" value="GroES-like_sf"/>
</dbReference>
<dbReference type="InterPro" id="IPR050129">
    <property type="entry name" value="Zn_alcohol_dh"/>
</dbReference>
<evidence type="ECO:0000256" key="1">
    <source>
        <dbReference type="ARBA" id="ARBA00001947"/>
    </source>
</evidence>
<evidence type="ECO:0000256" key="2">
    <source>
        <dbReference type="ARBA" id="ARBA00023002"/>
    </source>
</evidence>
<evidence type="ECO:0000313" key="6">
    <source>
        <dbReference type="EMBL" id="MCO1656224.1"/>
    </source>
</evidence>
<dbReference type="PANTHER" id="PTHR43401:SF2">
    <property type="entry name" value="L-THREONINE 3-DEHYDROGENASE"/>
    <property type="match status" value="1"/>
</dbReference>
<evidence type="ECO:0000256" key="3">
    <source>
        <dbReference type="SAM" id="MobiDB-lite"/>
    </source>
</evidence>
<name>A0ABT1A088_9PSEU</name>
<comment type="cofactor">
    <cofactor evidence="1">
        <name>Zn(2+)</name>
        <dbReference type="ChEBI" id="CHEBI:29105"/>
    </cofactor>
</comment>
<dbReference type="Gene3D" id="3.40.50.720">
    <property type="entry name" value="NAD(P)-binding Rossmann-like Domain"/>
    <property type="match status" value="1"/>
</dbReference>
<dbReference type="SUPFAM" id="SSF51735">
    <property type="entry name" value="NAD(P)-binding Rossmann-fold domains"/>
    <property type="match status" value="1"/>
</dbReference>
<keyword evidence="2" id="KW-0560">Oxidoreductase</keyword>
<dbReference type="InterPro" id="IPR013149">
    <property type="entry name" value="ADH-like_C"/>
</dbReference>
<feature type="region of interest" description="Disordered" evidence="3">
    <location>
        <begin position="1"/>
        <end position="28"/>
    </location>
</feature>
<dbReference type="Gene3D" id="3.90.180.10">
    <property type="entry name" value="Medium-chain alcohol dehydrogenases, catalytic domain"/>
    <property type="match status" value="2"/>
</dbReference>
<dbReference type="InterPro" id="IPR036291">
    <property type="entry name" value="NAD(P)-bd_dom_sf"/>
</dbReference>